<evidence type="ECO:0000256" key="1">
    <source>
        <dbReference type="ARBA" id="ARBA00022729"/>
    </source>
</evidence>
<dbReference type="EMBL" id="AEMG01000004">
    <property type="protein sequence ID" value="EFW93264.1"/>
    <property type="molecule type" value="Genomic_DNA"/>
</dbReference>
<reference evidence="7" key="2">
    <citation type="submission" date="2016-11" db="EMBL/GenBank/DDBJ databases">
        <authorList>
            <person name="Varghese N."/>
            <person name="Submissions S."/>
        </authorList>
    </citation>
    <scope>NUCLEOTIDE SEQUENCE [LARGE SCALE GENOMIC DNA]</scope>
    <source>
        <strain evidence="7">DX253</strain>
    </source>
</reference>
<dbReference type="RefSeq" id="WP_007977740.1">
    <property type="nucleotide sequence ID" value="NZ_AEMG01000004.1"/>
</dbReference>
<evidence type="ECO:0000259" key="3">
    <source>
        <dbReference type="Pfam" id="PF11611"/>
    </source>
</evidence>
<dbReference type="Proteomes" id="UP000003751">
    <property type="component" value="Unassembled WGS sequence"/>
</dbReference>
<dbReference type="InterPro" id="IPR029051">
    <property type="entry name" value="DUF4352"/>
</dbReference>
<dbReference type="eggNOG" id="arCOG07632">
    <property type="taxonomic scope" value="Archaea"/>
</dbReference>
<dbReference type="PATRIC" id="fig|797209.4.peg.1061"/>
<feature type="domain" description="DUF4352" evidence="3">
    <location>
        <begin position="221"/>
        <end position="330"/>
    </location>
</feature>
<evidence type="ECO:0000313" key="7">
    <source>
        <dbReference type="Proteomes" id="UP000184203"/>
    </source>
</evidence>
<dbReference type="EMBL" id="FRAN01000002">
    <property type="protein sequence ID" value="SHK49666.1"/>
    <property type="molecule type" value="Genomic_DNA"/>
</dbReference>
<feature type="domain" description="DUF4352" evidence="3">
    <location>
        <begin position="71"/>
        <end position="185"/>
    </location>
</feature>
<protein>
    <recommendedName>
        <fullName evidence="3">DUF4352 domain-containing protein</fullName>
    </recommendedName>
</protein>
<keyword evidence="1" id="KW-0732">Signal</keyword>
<dbReference type="Proteomes" id="UP000184203">
    <property type="component" value="Unassembled WGS sequence"/>
</dbReference>
<reference evidence="5" key="3">
    <citation type="submission" date="2016-11" db="EMBL/GenBank/DDBJ databases">
        <authorList>
            <person name="Jaros S."/>
            <person name="Januszkiewicz K."/>
            <person name="Wedrychowicz H."/>
        </authorList>
    </citation>
    <scope>NUCLEOTIDE SEQUENCE [LARGE SCALE GENOMIC DNA]</scope>
    <source>
        <strain evidence="5">DX253</strain>
    </source>
</reference>
<dbReference type="InterPro" id="IPR029050">
    <property type="entry name" value="Immunoprotect_excell_Ig-like"/>
</dbReference>
<name>E7QQK0_HALPU</name>
<reference evidence="4 6" key="1">
    <citation type="journal article" date="2014" name="ISME J.">
        <title>Trehalose/2-sulfotrehalose biosynthesis and glycine-betaine uptake are widely spread mechanisms for osmoadaptation in the Halobacteriales.</title>
        <authorList>
            <person name="Youssef N.H."/>
            <person name="Savage-Ashlock K.N."/>
            <person name="McCully A.L."/>
            <person name="Luedtke B."/>
            <person name="Shaw E.I."/>
            <person name="Hoff W.D."/>
            <person name="Elshahed M.S."/>
        </authorList>
    </citation>
    <scope>NUCLEOTIDE SEQUENCE [LARGE SCALE GENOMIC DNA]</scope>
    <source>
        <strain evidence="4 6">DX253</strain>
    </source>
</reference>
<proteinExistence type="predicted"/>
<dbReference type="Gene3D" id="2.60.40.1240">
    <property type="match status" value="2"/>
</dbReference>
<evidence type="ECO:0000313" key="5">
    <source>
        <dbReference type="EMBL" id="SHK49666.1"/>
    </source>
</evidence>
<accession>E7QQK0</accession>
<gene>
    <name evidence="5" type="ORF">SAMN05444342_1453</name>
    <name evidence="4" type="ORF">ZOD2009_05352</name>
</gene>
<dbReference type="PROSITE" id="PS51257">
    <property type="entry name" value="PROKAR_LIPOPROTEIN"/>
    <property type="match status" value="1"/>
</dbReference>
<evidence type="ECO:0000313" key="4">
    <source>
        <dbReference type="EMBL" id="EFW93264.1"/>
    </source>
</evidence>
<organism evidence="4 6">
    <name type="scientific">Haladaptatus paucihalophilus DX253</name>
    <dbReference type="NCBI Taxonomy" id="797209"/>
    <lineage>
        <taxon>Archaea</taxon>
        <taxon>Methanobacteriati</taxon>
        <taxon>Methanobacteriota</taxon>
        <taxon>Stenosarchaea group</taxon>
        <taxon>Halobacteria</taxon>
        <taxon>Halobacteriales</taxon>
        <taxon>Haladaptataceae</taxon>
        <taxon>Haladaptatus</taxon>
    </lineage>
</organism>
<evidence type="ECO:0000313" key="6">
    <source>
        <dbReference type="Proteomes" id="UP000003751"/>
    </source>
</evidence>
<keyword evidence="7" id="KW-1185">Reference proteome</keyword>
<dbReference type="Pfam" id="PF11611">
    <property type="entry name" value="DUF4352"/>
    <property type="match status" value="2"/>
</dbReference>
<evidence type="ECO:0000256" key="2">
    <source>
        <dbReference type="SAM" id="MobiDB-lite"/>
    </source>
</evidence>
<dbReference type="OrthoDB" id="293745at2157"/>
<sequence>MEKRSLVGRRSFIASSAMAALAGCASEGRDKTGTTTSSRDGTDRSKTGASTGAETGSEDGTEEPGKTTTVPVGTVVKDDSLAMVVRGVKREEKRSEFREARNGHTFAVVRMAVKNTSGTYVGLDDFLHATLESGSGESYDPSFSSPRHPMKTGVLAPGEVVRGDVVFEVPKSAARLSLRFDFEAFSRFEFERITVSLAETADSVADLKQSLGDAVLSQGTEASRDGVSVVVHGVRTTKKLDEFIEADDGYEFVVPDIEITNDGDERLFVSTLLQMRAKTGTGLAYTADISASSALKRPVNENSDIEAGASHRGELAYQVETGTAPLRWVFNFLDAETAYKAFWNLR</sequence>
<dbReference type="AlphaFoldDB" id="E7QQK0"/>
<feature type="region of interest" description="Disordered" evidence="2">
    <location>
        <begin position="23"/>
        <end position="71"/>
    </location>
</feature>